<sequence>MANSKFARYPSLAGRAVLVTGGSSGIGADLVQAFAEQGCRVAFTGRSAASAAQVLRACAGAAHEPVFLPCDMRDVAAVQAAVAAVEARLQGLHVLLNNAADDTRHEFLGLSSEGFDDAMAINLRAHFFAAQAAMPALVRGGGGSLINVGSTSWKNKVAGYAAYATCKSAMTGLTRSLAREFGAQRVRVNTLTPGWVMTAKQLEKWVDEAGEREMDACQCLPGRIQGVDVAQLALFLAADDSAMITAQEFVIDAGWT</sequence>
<dbReference type="PANTHER" id="PTHR43639:SF1">
    <property type="entry name" value="SHORT-CHAIN DEHYDROGENASE_REDUCTASE FAMILY PROTEIN"/>
    <property type="match status" value="1"/>
</dbReference>
<comment type="similarity">
    <text evidence="1">Belongs to the short-chain dehydrogenases/reductases (SDR) family.</text>
</comment>
<dbReference type="GO" id="GO:0016491">
    <property type="term" value="F:oxidoreductase activity"/>
    <property type="evidence" value="ECO:0007669"/>
    <property type="project" value="UniProtKB-KW"/>
</dbReference>
<dbReference type="PROSITE" id="PS00061">
    <property type="entry name" value="ADH_SHORT"/>
    <property type="match status" value="1"/>
</dbReference>
<dbReference type="PRINTS" id="PR00080">
    <property type="entry name" value="SDRFAMILY"/>
</dbReference>
<dbReference type="Pfam" id="PF13561">
    <property type="entry name" value="adh_short_C2"/>
    <property type="match status" value="1"/>
</dbReference>
<dbReference type="AlphaFoldDB" id="A0A840LAF3"/>
<keyword evidence="4" id="KW-1185">Reference proteome</keyword>
<protein>
    <submittedName>
        <fullName evidence="3">NAD(P)-dependent dehydrogenase (Short-subunit alcohol dehydrogenase family)</fullName>
    </submittedName>
</protein>
<evidence type="ECO:0000313" key="4">
    <source>
        <dbReference type="Proteomes" id="UP000562027"/>
    </source>
</evidence>
<dbReference type="InterPro" id="IPR020904">
    <property type="entry name" value="Sc_DH/Rdtase_CS"/>
</dbReference>
<evidence type="ECO:0000313" key="3">
    <source>
        <dbReference type="EMBL" id="MBB4843642.1"/>
    </source>
</evidence>
<dbReference type="FunFam" id="3.40.50.720:FF:000084">
    <property type="entry name" value="Short-chain dehydrogenase reductase"/>
    <property type="match status" value="1"/>
</dbReference>
<evidence type="ECO:0000256" key="1">
    <source>
        <dbReference type="ARBA" id="ARBA00006484"/>
    </source>
</evidence>
<dbReference type="PANTHER" id="PTHR43639">
    <property type="entry name" value="OXIDOREDUCTASE, SHORT-CHAIN DEHYDROGENASE/REDUCTASE FAMILY (AFU_ORTHOLOGUE AFUA_5G02870)"/>
    <property type="match status" value="1"/>
</dbReference>
<proteinExistence type="inferred from homology"/>
<dbReference type="RefSeq" id="WP_184299108.1">
    <property type="nucleotide sequence ID" value="NZ_JACHLP010000004.1"/>
</dbReference>
<organism evidence="3 4">
    <name type="scientific">Roseateles oligotrophus</name>
    <dbReference type="NCBI Taxonomy" id="1769250"/>
    <lineage>
        <taxon>Bacteria</taxon>
        <taxon>Pseudomonadati</taxon>
        <taxon>Pseudomonadota</taxon>
        <taxon>Betaproteobacteria</taxon>
        <taxon>Burkholderiales</taxon>
        <taxon>Sphaerotilaceae</taxon>
        <taxon>Roseateles</taxon>
    </lineage>
</organism>
<evidence type="ECO:0000256" key="2">
    <source>
        <dbReference type="ARBA" id="ARBA00023002"/>
    </source>
</evidence>
<name>A0A840LAF3_9BURK</name>
<gene>
    <name evidence="3" type="ORF">HNP55_002165</name>
</gene>
<keyword evidence="2" id="KW-0560">Oxidoreductase</keyword>
<accession>A0A840LAF3</accession>
<reference evidence="3 4" key="1">
    <citation type="submission" date="2020-08" db="EMBL/GenBank/DDBJ databases">
        <title>Functional genomics of gut bacteria from endangered species of beetles.</title>
        <authorList>
            <person name="Carlos-Shanley C."/>
        </authorList>
    </citation>
    <scope>NUCLEOTIDE SEQUENCE [LARGE SCALE GENOMIC DNA]</scope>
    <source>
        <strain evidence="3 4">S00239</strain>
    </source>
</reference>
<dbReference type="PRINTS" id="PR00081">
    <property type="entry name" value="GDHRDH"/>
</dbReference>
<dbReference type="InterPro" id="IPR002347">
    <property type="entry name" value="SDR_fam"/>
</dbReference>
<dbReference type="InterPro" id="IPR036291">
    <property type="entry name" value="NAD(P)-bd_dom_sf"/>
</dbReference>
<dbReference type="SUPFAM" id="SSF51735">
    <property type="entry name" value="NAD(P)-binding Rossmann-fold domains"/>
    <property type="match status" value="1"/>
</dbReference>
<dbReference type="CDD" id="cd05233">
    <property type="entry name" value="SDR_c"/>
    <property type="match status" value="1"/>
</dbReference>
<dbReference type="EMBL" id="JACHLP010000004">
    <property type="protein sequence ID" value="MBB4843642.1"/>
    <property type="molecule type" value="Genomic_DNA"/>
</dbReference>
<dbReference type="Proteomes" id="UP000562027">
    <property type="component" value="Unassembled WGS sequence"/>
</dbReference>
<comment type="caution">
    <text evidence="3">The sequence shown here is derived from an EMBL/GenBank/DDBJ whole genome shotgun (WGS) entry which is preliminary data.</text>
</comment>
<dbReference type="Gene3D" id="3.40.50.720">
    <property type="entry name" value="NAD(P)-binding Rossmann-like Domain"/>
    <property type="match status" value="1"/>
</dbReference>